<evidence type="ECO:0000313" key="3">
    <source>
        <dbReference type="Ensembl" id="ENSNMLP00000006924.1"/>
    </source>
</evidence>
<dbReference type="PROSITE" id="PS50878">
    <property type="entry name" value="RT_POL"/>
    <property type="match status" value="1"/>
</dbReference>
<reference evidence="3" key="1">
    <citation type="submission" date="2025-08" db="UniProtKB">
        <authorList>
            <consortium name="Ensembl"/>
        </authorList>
    </citation>
    <scope>IDENTIFICATION</scope>
</reference>
<organism evidence="3 4">
    <name type="scientific">Neogobius melanostomus</name>
    <name type="common">round goby</name>
    <dbReference type="NCBI Taxonomy" id="47308"/>
    <lineage>
        <taxon>Eukaryota</taxon>
        <taxon>Metazoa</taxon>
        <taxon>Chordata</taxon>
        <taxon>Craniata</taxon>
        <taxon>Vertebrata</taxon>
        <taxon>Euteleostomi</taxon>
        <taxon>Actinopterygii</taxon>
        <taxon>Neopterygii</taxon>
        <taxon>Teleostei</taxon>
        <taxon>Neoteleostei</taxon>
        <taxon>Acanthomorphata</taxon>
        <taxon>Gobiaria</taxon>
        <taxon>Gobiiformes</taxon>
        <taxon>Gobioidei</taxon>
        <taxon>Gobiidae</taxon>
        <taxon>Benthophilinae</taxon>
        <taxon>Neogobiini</taxon>
        <taxon>Neogobius</taxon>
    </lineage>
</organism>
<dbReference type="AlphaFoldDB" id="A0A8C6SHG8"/>
<sequence>MSKGLLNACKKKNSLYKKFINDRTKEAEDKYKKYKNKLTGIIRKCKQDYYNKLLDSNKNNIKGLWNILNSIIRNKPRTINYPKYFKDEDNTLNNMNEVVDTFNKFFVDVGPNLAAKITNVENYNCELIDTNPLSMFLKPVEEKEILDIVKGCKNKTSTDYYDMDMKTLKSVIESISKPLTYICNLSLQTGQFPESMKVAKVIPLFKAGDKHLFTNYRPVSLLPQFSKILEKVYNSRLDSFIERCNLLLDNQFGFRNNHSTSHALFDIIEEITNAVDNKKYAIGLFIDLSKAFDTINYDILINKLEHYGIRGVALQWVTSYLKNRKQCVKIGDYQSSCRQIVCGLPQGSILGPKLFNMYINDICKTSQVLKFILFADDTNIFASGDDLQQLCRIVNLELKSVNKWFKQNKLSLNLSKSKMMIFGNRNSNAQEAIQIEGVVIERVHEIKFLGVIIDDRITWKAHIKYISTKISRSISVIAKAKHILN</sequence>
<name>A0A8C6SHG8_9GOBI</name>
<reference evidence="3" key="2">
    <citation type="submission" date="2025-09" db="UniProtKB">
        <authorList>
            <consortium name="Ensembl"/>
        </authorList>
    </citation>
    <scope>IDENTIFICATION</scope>
</reference>
<feature type="domain" description="Reverse transcriptase" evidence="2">
    <location>
        <begin position="185"/>
        <end position="453"/>
    </location>
</feature>
<dbReference type="InterPro" id="IPR000477">
    <property type="entry name" value="RT_dom"/>
</dbReference>
<accession>A0A8C6SHG8</accession>
<dbReference type="PANTHER" id="PTHR33332">
    <property type="entry name" value="REVERSE TRANSCRIPTASE DOMAIN-CONTAINING PROTEIN"/>
    <property type="match status" value="1"/>
</dbReference>
<dbReference type="Proteomes" id="UP000694523">
    <property type="component" value="Unplaced"/>
</dbReference>
<dbReference type="SUPFAM" id="SSF56672">
    <property type="entry name" value="DNA/RNA polymerases"/>
    <property type="match status" value="1"/>
</dbReference>
<dbReference type="Ensembl" id="ENSNMLT00000007893.1">
    <property type="protein sequence ID" value="ENSNMLP00000006924.1"/>
    <property type="gene ID" value="ENSNMLG00000005011.1"/>
</dbReference>
<keyword evidence="4" id="KW-1185">Reference proteome</keyword>
<evidence type="ECO:0000259" key="2">
    <source>
        <dbReference type="PROSITE" id="PS50878"/>
    </source>
</evidence>
<dbReference type="CDD" id="cd01650">
    <property type="entry name" value="RT_nLTR_like"/>
    <property type="match status" value="1"/>
</dbReference>
<protein>
    <recommendedName>
        <fullName evidence="2">Reverse transcriptase domain-containing protein</fullName>
    </recommendedName>
</protein>
<keyword evidence="1" id="KW-0175">Coiled coil</keyword>
<evidence type="ECO:0000313" key="4">
    <source>
        <dbReference type="Proteomes" id="UP000694523"/>
    </source>
</evidence>
<evidence type="ECO:0000256" key="1">
    <source>
        <dbReference type="SAM" id="Coils"/>
    </source>
</evidence>
<proteinExistence type="predicted"/>
<dbReference type="InterPro" id="IPR043502">
    <property type="entry name" value="DNA/RNA_pol_sf"/>
</dbReference>
<feature type="coiled-coil region" evidence="1">
    <location>
        <begin position="17"/>
        <end position="44"/>
    </location>
</feature>
<dbReference type="Pfam" id="PF00078">
    <property type="entry name" value="RVT_1"/>
    <property type="match status" value="1"/>
</dbReference>